<dbReference type="PROSITE" id="PS50005">
    <property type="entry name" value="TPR"/>
    <property type="match status" value="2"/>
</dbReference>
<gene>
    <name evidence="3" type="ORF">MNBD_ALPHA05-1193</name>
</gene>
<dbReference type="InterPro" id="IPR011990">
    <property type="entry name" value="TPR-like_helical_dom_sf"/>
</dbReference>
<dbReference type="PANTHER" id="PTHR44858">
    <property type="entry name" value="TETRATRICOPEPTIDE REPEAT PROTEIN 6"/>
    <property type="match status" value="1"/>
</dbReference>
<proteinExistence type="predicted"/>
<dbReference type="InterPro" id="IPR019734">
    <property type="entry name" value="TPR_rpt"/>
</dbReference>
<organism evidence="3">
    <name type="scientific">hydrothermal vent metagenome</name>
    <dbReference type="NCBI Taxonomy" id="652676"/>
    <lineage>
        <taxon>unclassified sequences</taxon>
        <taxon>metagenomes</taxon>
        <taxon>ecological metagenomes</taxon>
    </lineage>
</organism>
<reference evidence="3" key="1">
    <citation type="submission" date="2018-06" db="EMBL/GenBank/DDBJ databases">
        <authorList>
            <person name="Zhirakovskaya E."/>
        </authorList>
    </citation>
    <scope>NUCLEOTIDE SEQUENCE</scope>
</reference>
<sequence length="181" mass="20348">MRRLCLLILASMTLALPAAADQTDPRLDLLFEELRTGDAVRAEENVSRIIEIWSDAQSDTVDLLYARAELSAAEGADDLALTLLDHIVGLAPHFAQGYALRGRVRLSANDTAGAIEDFSRVLELEPRQFQIRTTLAGILYASGERRAAYEMYQKVLEWNPHDEDVRRRARALRRDLDGQEI</sequence>
<dbReference type="InterPro" id="IPR050498">
    <property type="entry name" value="Ycf3"/>
</dbReference>
<accession>A0A3B0SBD7</accession>
<dbReference type="Gene3D" id="1.25.40.10">
    <property type="entry name" value="Tetratricopeptide repeat domain"/>
    <property type="match status" value="1"/>
</dbReference>
<dbReference type="SMART" id="SM00028">
    <property type="entry name" value="TPR"/>
    <property type="match status" value="3"/>
</dbReference>
<keyword evidence="2" id="KW-0802">TPR repeat</keyword>
<dbReference type="PANTHER" id="PTHR44858:SF1">
    <property type="entry name" value="UDP-N-ACETYLGLUCOSAMINE--PEPTIDE N-ACETYLGLUCOSAMINYLTRANSFERASE SPINDLY-RELATED"/>
    <property type="match status" value="1"/>
</dbReference>
<evidence type="ECO:0000256" key="1">
    <source>
        <dbReference type="ARBA" id="ARBA00022737"/>
    </source>
</evidence>
<evidence type="ECO:0000256" key="2">
    <source>
        <dbReference type="ARBA" id="ARBA00022803"/>
    </source>
</evidence>
<evidence type="ECO:0000313" key="3">
    <source>
        <dbReference type="EMBL" id="VAW01253.1"/>
    </source>
</evidence>
<dbReference type="Pfam" id="PF14559">
    <property type="entry name" value="TPR_19"/>
    <property type="match status" value="1"/>
</dbReference>
<dbReference type="EMBL" id="UOEH01000332">
    <property type="protein sequence ID" value="VAW01253.1"/>
    <property type="molecule type" value="Genomic_DNA"/>
</dbReference>
<name>A0A3B0SBD7_9ZZZZ</name>
<dbReference type="AlphaFoldDB" id="A0A3B0SBD7"/>
<protein>
    <submittedName>
        <fullName evidence="3">Uncharacterized protein</fullName>
    </submittedName>
</protein>
<keyword evidence="1" id="KW-0677">Repeat</keyword>
<dbReference type="SUPFAM" id="SSF48452">
    <property type="entry name" value="TPR-like"/>
    <property type="match status" value="1"/>
</dbReference>